<keyword evidence="1" id="KW-0472">Membrane</keyword>
<accession>A0A1Z1LWZ4</accession>
<proteinExistence type="predicted"/>
<keyword evidence="1" id="KW-1133">Transmembrane helix</keyword>
<protein>
    <submittedName>
        <fullName evidence="2">Uncharacterized protein</fullName>
    </submittedName>
</protein>
<keyword evidence="1" id="KW-0812">Transmembrane</keyword>
<name>A0A1Z1LWZ4_9CAUD</name>
<evidence type="ECO:0000313" key="2">
    <source>
        <dbReference type="EMBL" id="ARW57203.1"/>
    </source>
</evidence>
<gene>
    <name evidence="2" type="primary">6359..6487</name>
</gene>
<evidence type="ECO:0000313" key="3">
    <source>
        <dbReference type="Proteomes" id="UP000226318"/>
    </source>
</evidence>
<dbReference type="GeneID" id="54980712"/>
<dbReference type="Proteomes" id="UP000226318">
    <property type="component" value="Segment"/>
</dbReference>
<sequence length="42" mass="4764">MQGVIEVNLYEFIAAHPVLTVIILLIINHTIINVAKLFLGRY</sequence>
<dbReference type="KEGG" id="vg:54980712"/>
<keyword evidence="3" id="KW-1185">Reference proteome</keyword>
<evidence type="ECO:0000256" key="1">
    <source>
        <dbReference type="SAM" id="Phobius"/>
    </source>
</evidence>
<dbReference type="EMBL" id="KY985004">
    <property type="protein sequence ID" value="ARW57203.1"/>
    <property type="molecule type" value="Genomic_DNA"/>
</dbReference>
<organism evidence="2 3">
    <name type="scientific">Escherichia phage vB_EcoS_SH2</name>
    <dbReference type="NCBI Taxonomy" id="1983554"/>
    <lineage>
        <taxon>Viruses</taxon>
        <taxon>Duplodnaviria</taxon>
        <taxon>Heunggongvirae</taxon>
        <taxon>Uroviricota</taxon>
        <taxon>Caudoviricetes</taxon>
        <taxon>Drexlerviridae</taxon>
        <taxon>Tunavirinae</taxon>
        <taxon>Tunavirus</taxon>
        <taxon>Tunavirus SH2</taxon>
    </lineage>
</organism>
<feature type="transmembrane region" description="Helical" evidence="1">
    <location>
        <begin position="12"/>
        <end position="39"/>
    </location>
</feature>
<reference evidence="3" key="1">
    <citation type="submission" date="2017-04" db="EMBL/GenBank/DDBJ databases">
        <authorList>
            <person name="Fu Q."/>
            <person name="Shan W."/>
            <person name="Wang Z."/>
            <person name="Li S."/>
            <person name="Wang H."/>
            <person name="Sun J."/>
            <person name="Yan Y."/>
        </authorList>
    </citation>
    <scope>NUCLEOTIDE SEQUENCE [LARGE SCALE GENOMIC DNA]</scope>
</reference>
<dbReference type="RefSeq" id="YP_009790551.1">
    <property type="nucleotide sequence ID" value="NC_047828.1"/>
</dbReference>